<evidence type="ECO:0000313" key="2">
    <source>
        <dbReference type="EMBL" id="SDB45558.1"/>
    </source>
</evidence>
<dbReference type="AlphaFoldDB" id="A0A1G6DK95"/>
<reference evidence="2 3" key="1">
    <citation type="submission" date="2016-10" db="EMBL/GenBank/DDBJ databases">
        <authorList>
            <person name="de Groot N.N."/>
        </authorList>
    </citation>
    <scope>NUCLEOTIDE SEQUENCE [LARGE SCALE GENOMIC DNA]</scope>
    <source>
        <strain evidence="2 3">ATCC 35022</strain>
    </source>
</reference>
<keyword evidence="3" id="KW-1185">Reference proteome</keyword>
<protein>
    <submittedName>
        <fullName evidence="2">Uncharacterized protein</fullName>
    </submittedName>
</protein>
<dbReference type="EMBL" id="FMXQ01000007">
    <property type="protein sequence ID" value="SDB45558.1"/>
    <property type="molecule type" value="Genomic_DNA"/>
</dbReference>
<gene>
    <name evidence="2" type="ORF">SAMN02982931_03526</name>
</gene>
<dbReference type="STRING" id="665467.SAMN02982931_03526"/>
<organism evidence="2 3">
    <name type="scientific">Bauldia litoralis</name>
    <dbReference type="NCBI Taxonomy" id="665467"/>
    <lineage>
        <taxon>Bacteria</taxon>
        <taxon>Pseudomonadati</taxon>
        <taxon>Pseudomonadota</taxon>
        <taxon>Alphaproteobacteria</taxon>
        <taxon>Hyphomicrobiales</taxon>
        <taxon>Kaistiaceae</taxon>
        <taxon>Bauldia</taxon>
    </lineage>
</organism>
<proteinExistence type="predicted"/>
<sequence>MIRRIFALAFIAVFTLALSGHAPLSALKKAAAGADIVYDQASDTTDPVVISRVGCGSGTGSCSFEAVTPHPAPLHPRTRLASVSWLTTGAKLSRIPFGPDLRPPIPAS</sequence>
<keyword evidence="1" id="KW-0732">Signal</keyword>
<evidence type="ECO:0000256" key="1">
    <source>
        <dbReference type="SAM" id="SignalP"/>
    </source>
</evidence>
<dbReference type="Proteomes" id="UP000199071">
    <property type="component" value="Unassembled WGS sequence"/>
</dbReference>
<accession>A0A1G6DK95</accession>
<name>A0A1G6DK95_9HYPH</name>
<evidence type="ECO:0000313" key="3">
    <source>
        <dbReference type="Proteomes" id="UP000199071"/>
    </source>
</evidence>
<feature type="chain" id="PRO_5011614392" evidence="1">
    <location>
        <begin position="23"/>
        <end position="108"/>
    </location>
</feature>
<feature type="signal peptide" evidence="1">
    <location>
        <begin position="1"/>
        <end position="22"/>
    </location>
</feature>